<reference evidence="2" key="1">
    <citation type="submission" date="2019-08" db="EMBL/GenBank/DDBJ databases">
        <title>Limnoglobus roseus gen. nov., sp. nov., a novel freshwater planctomycete with a giant genome from the family Gemmataceae.</title>
        <authorList>
            <person name="Kulichevskaya I.S."/>
            <person name="Naumoff D.G."/>
            <person name="Miroshnikov K."/>
            <person name="Ivanova A."/>
            <person name="Philippov D.A."/>
            <person name="Hakobyan A."/>
            <person name="Rijpstra I.C."/>
            <person name="Sinninghe Damste J.S."/>
            <person name="Liesack W."/>
            <person name="Dedysh S.N."/>
        </authorList>
    </citation>
    <scope>NUCLEOTIDE SEQUENCE [LARGE SCALE GENOMIC DNA]</scope>
    <source>
        <strain evidence="2">PX52</strain>
    </source>
</reference>
<keyword evidence="2" id="KW-1185">Reference proteome</keyword>
<sequence length="131" mass="14031">MTALEDALFAEYAREVWAAAMRVLPKALFALGGTGPRYPFWERLGDLRGVLDAGRVYFTPAEFLARFRTTPVDGFEILDRSAVLAFVAAAVELAGVDDREGPAGAALVARMTALLPGVVADAWRGAEDDGD</sequence>
<organism evidence="1 2">
    <name type="scientific">Limnoglobus roseus</name>
    <dbReference type="NCBI Taxonomy" id="2598579"/>
    <lineage>
        <taxon>Bacteria</taxon>
        <taxon>Pseudomonadati</taxon>
        <taxon>Planctomycetota</taxon>
        <taxon>Planctomycetia</taxon>
        <taxon>Gemmatales</taxon>
        <taxon>Gemmataceae</taxon>
        <taxon>Limnoglobus</taxon>
    </lineage>
</organism>
<protein>
    <submittedName>
        <fullName evidence="1">Uncharacterized protein</fullName>
    </submittedName>
</protein>
<evidence type="ECO:0000313" key="2">
    <source>
        <dbReference type="Proteomes" id="UP000324974"/>
    </source>
</evidence>
<evidence type="ECO:0000313" key="1">
    <source>
        <dbReference type="EMBL" id="QEL17534.1"/>
    </source>
</evidence>
<dbReference type="AlphaFoldDB" id="A0A5C1AK62"/>
<proteinExistence type="predicted"/>
<name>A0A5C1AK62_9BACT</name>
<dbReference type="Proteomes" id="UP000324974">
    <property type="component" value="Chromosome"/>
</dbReference>
<accession>A0A5C1AK62</accession>
<dbReference type="EMBL" id="CP042425">
    <property type="protein sequence ID" value="QEL17534.1"/>
    <property type="molecule type" value="Genomic_DNA"/>
</dbReference>
<dbReference type="KEGG" id="lrs:PX52LOC_04524"/>
<dbReference type="RefSeq" id="WP_149112129.1">
    <property type="nucleotide sequence ID" value="NZ_CP042425.1"/>
</dbReference>
<gene>
    <name evidence="1" type="ORF">PX52LOC_04524</name>
</gene>